<reference evidence="4" key="1">
    <citation type="journal article" date="2020" name="Stud. Mycol.">
        <title>101 Dothideomycetes genomes: a test case for predicting lifestyles and emergence of pathogens.</title>
        <authorList>
            <person name="Haridas S."/>
            <person name="Albert R."/>
            <person name="Binder M."/>
            <person name="Bloem J."/>
            <person name="Labutti K."/>
            <person name="Salamov A."/>
            <person name="Andreopoulos B."/>
            <person name="Baker S."/>
            <person name="Barry K."/>
            <person name="Bills G."/>
            <person name="Bluhm B."/>
            <person name="Cannon C."/>
            <person name="Castanera R."/>
            <person name="Culley D."/>
            <person name="Daum C."/>
            <person name="Ezra D."/>
            <person name="Gonzalez J."/>
            <person name="Henrissat B."/>
            <person name="Kuo A."/>
            <person name="Liang C."/>
            <person name="Lipzen A."/>
            <person name="Lutzoni F."/>
            <person name="Magnuson J."/>
            <person name="Mondo S."/>
            <person name="Nolan M."/>
            <person name="Ohm R."/>
            <person name="Pangilinan J."/>
            <person name="Park H.-J."/>
            <person name="Ramirez L."/>
            <person name="Alfaro M."/>
            <person name="Sun H."/>
            <person name="Tritt A."/>
            <person name="Yoshinaga Y."/>
            <person name="Zwiers L.-H."/>
            <person name="Turgeon B."/>
            <person name="Goodwin S."/>
            <person name="Spatafora J."/>
            <person name="Crous P."/>
            <person name="Grigoriev I."/>
        </authorList>
    </citation>
    <scope>NUCLEOTIDE SEQUENCE</scope>
    <source>
        <strain evidence="4">CBS 123094</strain>
    </source>
</reference>
<feature type="non-terminal residue" evidence="4">
    <location>
        <position position="1"/>
    </location>
</feature>
<evidence type="ECO:0000313" key="4">
    <source>
        <dbReference type="EMBL" id="KAF1997425.1"/>
    </source>
</evidence>
<dbReference type="PANTHER" id="PTHR24173:SF74">
    <property type="entry name" value="ANKYRIN REPEAT DOMAIN-CONTAINING PROTEIN 16"/>
    <property type="match status" value="1"/>
</dbReference>
<evidence type="ECO:0000313" key="5">
    <source>
        <dbReference type="Proteomes" id="UP000799779"/>
    </source>
</evidence>
<proteinExistence type="predicted"/>
<evidence type="ECO:0000256" key="2">
    <source>
        <dbReference type="ARBA" id="ARBA00023043"/>
    </source>
</evidence>
<keyword evidence="1" id="KW-0677">Repeat</keyword>
<sequence length="114" mass="12571">DENGCTPLYVAARQGSVEVVKMLLQRPGLDVNAADRWGRTPLLAAIRNGHQDVIVLLMLHPNTTDVDRPDKDGYTPLAEAIRSGHDDVVEYLLARNDVSLKAHNHLDMSVLHLA</sequence>
<feature type="repeat" description="ANK" evidence="3">
    <location>
        <begin position="3"/>
        <end position="36"/>
    </location>
</feature>
<dbReference type="InterPro" id="IPR036770">
    <property type="entry name" value="Ankyrin_rpt-contain_sf"/>
</dbReference>
<organism evidence="4 5">
    <name type="scientific">Amniculicola lignicola CBS 123094</name>
    <dbReference type="NCBI Taxonomy" id="1392246"/>
    <lineage>
        <taxon>Eukaryota</taxon>
        <taxon>Fungi</taxon>
        <taxon>Dikarya</taxon>
        <taxon>Ascomycota</taxon>
        <taxon>Pezizomycotina</taxon>
        <taxon>Dothideomycetes</taxon>
        <taxon>Pleosporomycetidae</taxon>
        <taxon>Pleosporales</taxon>
        <taxon>Amniculicolaceae</taxon>
        <taxon>Amniculicola</taxon>
    </lineage>
</organism>
<dbReference type="PANTHER" id="PTHR24173">
    <property type="entry name" value="ANKYRIN REPEAT CONTAINING"/>
    <property type="match status" value="1"/>
</dbReference>
<accession>A0A6A5WE27</accession>
<keyword evidence="5" id="KW-1185">Reference proteome</keyword>
<dbReference type="PROSITE" id="PS50088">
    <property type="entry name" value="ANK_REPEAT"/>
    <property type="match status" value="3"/>
</dbReference>
<protein>
    <submittedName>
        <fullName evidence="4">Ankyrin</fullName>
    </submittedName>
</protein>
<dbReference type="OrthoDB" id="20872at2759"/>
<evidence type="ECO:0000256" key="3">
    <source>
        <dbReference type="PROSITE-ProRule" id="PRU00023"/>
    </source>
</evidence>
<keyword evidence="2 3" id="KW-0040">ANK repeat</keyword>
<dbReference type="InterPro" id="IPR002110">
    <property type="entry name" value="Ankyrin_rpt"/>
</dbReference>
<dbReference type="AlphaFoldDB" id="A0A6A5WE27"/>
<dbReference type="Proteomes" id="UP000799779">
    <property type="component" value="Unassembled WGS sequence"/>
</dbReference>
<evidence type="ECO:0000256" key="1">
    <source>
        <dbReference type="ARBA" id="ARBA00022737"/>
    </source>
</evidence>
<dbReference type="PROSITE" id="PS50297">
    <property type="entry name" value="ANK_REP_REGION"/>
    <property type="match status" value="2"/>
</dbReference>
<name>A0A6A5WE27_9PLEO</name>
<dbReference type="Pfam" id="PF12796">
    <property type="entry name" value="Ank_2"/>
    <property type="match status" value="1"/>
</dbReference>
<dbReference type="EMBL" id="ML977613">
    <property type="protein sequence ID" value="KAF1997425.1"/>
    <property type="molecule type" value="Genomic_DNA"/>
</dbReference>
<feature type="repeat" description="ANK" evidence="3">
    <location>
        <begin position="72"/>
        <end position="96"/>
    </location>
</feature>
<dbReference type="Gene3D" id="1.25.40.20">
    <property type="entry name" value="Ankyrin repeat-containing domain"/>
    <property type="match status" value="2"/>
</dbReference>
<dbReference type="SUPFAM" id="SSF48403">
    <property type="entry name" value="Ankyrin repeat"/>
    <property type="match status" value="1"/>
</dbReference>
<feature type="repeat" description="ANK" evidence="3">
    <location>
        <begin position="37"/>
        <end position="71"/>
    </location>
</feature>
<dbReference type="SMART" id="SM00248">
    <property type="entry name" value="ANK"/>
    <property type="match status" value="3"/>
</dbReference>
<gene>
    <name evidence="4" type="ORF">P154DRAFT_381840</name>
</gene>
<feature type="non-terminal residue" evidence="4">
    <location>
        <position position="114"/>
    </location>
</feature>